<gene>
    <name evidence="1" type="ORF">GDO81_025194</name>
</gene>
<reference evidence="1" key="1">
    <citation type="thesis" date="2020" institute="ProQuest LLC" country="789 East Eisenhower Parkway, Ann Arbor, MI, USA">
        <title>Comparative Genomics and Chromosome Evolution.</title>
        <authorList>
            <person name="Mudd A.B."/>
        </authorList>
    </citation>
    <scope>NUCLEOTIDE SEQUENCE</scope>
    <source>
        <strain evidence="1">237g6f4</strain>
        <tissue evidence="1">Blood</tissue>
    </source>
</reference>
<evidence type="ECO:0000313" key="1">
    <source>
        <dbReference type="EMBL" id="KAG8537021.1"/>
    </source>
</evidence>
<dbReference type="EMBL" id="WNYA01034704">
    <property type="protein sequence ID" value="KAG8537021.1"/>
    <property type="molecule type" value="Genomic_DNA"/>
</dbReference>
<organism evidence="1 2">
    <name type="scientific">Engystomops pustulosus</name>
    <name type="common">Tungara frog</name>
    <name type="synonym">Physalaemus pustulosus</name>
    <dbReference type="NCBI Taxonomy" id="76066"/>
    <lineage>
        <taxon>Eukaryota</taxon>
        <taxon>Metazoa</taxon>
        <taxon>Chordata</taxon>
        <taxon>Craniata</taxon>
        <taxon>Vertebrata</taxon>
        <taxon>Euteleostomi</taxon>
        <taxon>Amphibia</taxon>
        <taxon>Batrachia</taxon>
        <taxon>Anura</taxon>
        <taxon>Neobatrachia</taxon>
        <taxon>Hyloidea</taxon>
        <taxon>Leptodactylidae</taxon>
        <taxon>Leiuperinae</taxon>
        <taxon>Engystomops</taxon>
    </lineage>
</organism>
<comment type="caution">
    <text evidence="1">The sequence shown here is derived from an EMBL/GenBank/DDBJ whole genome shotgun (WGS) entry which is preliminary data.</text>
</comment>
<protein>
    <submittedName>
        <fullName evidence="1">Uncharacterized protein</fullName>
    </submittedName>
</protein>
<proteinExistence type="predicted"/>
<evidence type="ECO:0000313" key="2">
    <source>
        <dbReference type="Proteomes" id="UP000824782"/>
    </source>
</evidence>
<dbReference type="AlphaFoldDB" id="A0AAV6YSP7"/>
<dbReference type="Proteomes" id="UP000824782">
    <property type="component" value="Unassembled WGS sequence"/>
</dbReference>
<name>A0AAV6YSP7_ENGPU</name>
<sequence length="96" mass="10801">MLPPDRVEYKTLCWVRAHILDLKESEQHTSSAATTINPRIFQCLRPTAFRASLKNCSFHYLDTVLPEPAQPASTIRLVNHSCGLLSMTAPETRTCC</sequence>
<keyword evidence="2" id="KW-1185">Reference proteome</keyword>
<accession>A0AAV6YSP7</accession>